<organism evidence="2 3">
    <name type="scientific">Brevibacillus laterosporus</name>
    <name type="common">Bacillus laterosporus</name>
    <dbReference type="NCBI Taxonomy" id="1465"/>
    <lineage>
        <taxon>Bacteria</taxon>
        <taxon>Bacillati</taxon>
        <taxon>Bacillota</taxon>
        <taxon>Bacilli</taxon>
        <taxon>Bacillales</taxon>
        <taxon>Paenibacillaceae</taxon>
        <taxon>Brevibacillus</taxon>
    </lineage>
</organism>
<keyword evidence="1" id="KW-0175">Coiled coil</keyword>
<proteinExistence type="predicted"/>
<dbReference type="Gene3D" id="3.40.50.300">
    <property type="entry name" value="P-loop containing nucleotide triphosphate hydrolases"/>
    <property type="match status" value="2"/>
</dbReference>
<dbReference type="SUPFAM" id="SSF52540">
    <property type="entry name" value="P-loop containing nucleoside triphosphate hydrolases"/>
    <property type="match status" value="1"/>
</dbReference>
<dbReference type="NCBIfam" id="TIGR02680">
    <property type="entry name" value="TIGR02680 family protein"/>
    <property type="match status" value="1"/>
</dbReference>
<protein>
    <submittedName>
        <fullName evidence="2">TIGR02680 family protein</fullName>
    </submittedName>
</protein>
<evidence type="ECO:0000313" key="3">
    <source>
        <dbReference type="Proteomes" id="UP001077662"/>
    </source>
</evidence>
<gene>
    <name evidence="2" type="ORF">O0554_22830</name>
</gene>
<feature type="coiled-coil region" evidence="1">
    <location>
        <begin position="852"/>
        <end position="896"/>
    </location>
</feature>
<evidence type="ECO:0000313" key="2">
    <source>
        <dbReference type="EMBL" id="MCZ0809701.1"/>
    </source>
</evidence>
<comment type="caution">
    <text evidence="2">The sequence shown here is derived from an EMBL/GenBank/DDBJ whole genome shotgun (WGS) entry which is preliminary data.</text>
</comment>
<feature type="coiled-coil region" evidence="1">
    <location>
        <begin position="944"/>
        <end position="971"/>
    </location>
</feature>
<feature type="coiled-coil region" evidence="1">
    <location>
        <begin position="308"/>
        <end position="335"/>
    </location>
</feature>
<dbReference type="EMBL" id="JAPTNE010000041">
    <property type="protein sequence ID" value="MCZ0809701.1"/>
    <property type="molecule type" value="Genomic_DNA"/>
</dbReference>
<dbReference type="RefSeq" id="WP_258434665.1">
    <property type="nucleotide sequence ID" value="NZ_JANSGW010000041.1"/>
</dbReference>
<dbReference type="InterPro" id="IPR027417">
    <property type="entry name" value="P-loop_NTPase"/>
</dbReference>
<dbReference type="InterPro" id="IPR013496">
    <property type="entry name" value="CHP02680"/>
</dbReference>
<evidence type="ECO:0000256" key="1">
    <source>
        <dbReference type="SAM" id="Coils"/>
    </source>
</evidence>
<reference evidence="2" key="1">
    <citation type="submission" date="2022-09" db="EMBL/GenBank/DDBJ databases">
        <title>Genome analysis and characterization of larvicidal activity of Brevibacillus strains.</title>
        <authorList>
            <person name="Patrusheva E.V."/>
            <person name="Izotova A.O."/>
            <person name="Toshchakov S.V."/>
            <person name="Sineoky S.P."/>
        </authorList>
    </citation>
    <scope>NUCLEOTIDE SEQUENCE</scope>
    <source>
        <strain evidence="2">VKPM_B-13247</strain>
    </source>
</reference>
<sequence length="1392" mass="162411">MVINRWKMNRAKFFNFWYYTDQEFFMESGRALFRGHNGSGKSVTTQALITILLDGNTSARRLDPFGKAERNISDTLLGEDDILGIEDRIGYVSMEFKKGNSEIYKTIGMGVEAHRGNNRSPKIWYFILNGKRIGDDNEHFRLFKEEKIEGKLLKIPLTDSELKEALQKESVGQFFNEPDDYAEQVNKQLFGFETMDSYQNYISLLINTRNPKLGDTANADRLSEVLSDSLPPIAEKDLRPFFETFESIERMERDLVAYNADLQSMMRLEKVYSHYHAQSLAEKAIGYRDAQTKSTDLKREQQGLIKLISDNNGKVLKLTDEIKRLEDQQSTCEKEKVSLLHNEISELEEKKNSFIQVKEESQGRLKRLEDDLQRSEPLLRTYTRKVDSLKYDLSKGDRESQEILEQLQELSVESHFEANETWIQHFKNVEDHYSFEAWFKEFEFHRDLLKGTTTKLERHSRIVEEKDIAEQSFGDAQMKVDQVEREIIELNGELEREEQSIIEGLQEWYYNLQEIILPIEAVQRLMAGVATADTTPHDTYTKELQASYNEAFHRLIQAETETQHSIQKLSSDIRKIEENILKLRNHPEMEPPITEKKRNDWSVLHQEGIPFVPFYEAFEFKEDVPEETRHRIQDVLSELGILSAVIVPQEMITRASRHTAVLHPITKKNYNLTSYLKPVSHREVDISIITRILEGISIDEKEDNYVSENGYFRTGWIEGRATSFEEGLFIGKNAREALRLAKIEKLEVSLAVHNNEKRALLIARDSIEERKERLSFEKEQFPSLDGYRKLGDIKRRARLTLDTLNTDLHQKRERFEKIANEATTLLRSIRAGMEFIDIPLTLSAFSNALKSANDYETSLRRLERTYRDQQNDKKLVETNNLAMEREKDKADDLRDEICNEERKLSSAVQGIKNMNKALRAKGADQVVRRLEELSRLLLEIPKKREKLKENVTELNLDTKSQEARLAELTKKRIPFQQDVVGAWQSALDEHRKLDVYQSEEGVDVSELPFDEAATYLLEILSDKHDTARANISKAIDDLQGTFDKQNVHLLHYSLMRETVRSNAFENYDLDDMTDEQKMLINALREQLGRIDIKAEVGNKQVSPTRACLYLYSKIEELNLQANEKDRELYEKFLLNTLRDKIRSKIHYVRNWEKDINHFLNQKDMIKFRLKWVPKERESEEELNTKELVEALSRDQQWIDKNKIAKHFRAKIKQAKRTYKENNNGNVNLRDLIADVMDYRKWHKFELYFTKPGGNEFLLTRRSVAKLSGGQQVLSVVAPILAALHAKYLEANDETVRIFTLDEAFARVDDENKEAMFEYVRNLDFDYIINSQELWGTYETVPNLDIFDLSRPKNRPAVSVIAYHWNGISSVKTRIKPEEKMASISSTLKIQEA</sequence>
<dbReference type="Proteomes" id="UP001077662">
    <property type="component" value="Unassembled WGS sequence"/>
</dbReference>
<dbReference type="Pfam" id="PF13558">
    <property type="entry name" value="SbcC_Walker_B"/>
    <property type="match status" value="1"/>
</dbReference>
<name>A0AAP3GAL4_BRELA</name>
<feature type="coiled-coil region" evidence="1">
    <location>
        <begin position="473"/>
        <end position="500"/>
    </location>
</feature>
<accession>A0AAP3GAL4</accession>